<keyword evidence="9 16" id="KW-0378">Hydrolase</keyword>
<dbReference type="GO" id="GO:0000701">
    <property type="term" value="F:purine-specific mismatch base pair DNA N-glycosylase activity"/>
    <property type="evidence" value="ECO:0007669"/>
    <property type="project" value="UniProtKB-EC"/>
</dbReference>
<evidence type="ECO:0000313" key="16">
    <source>
        <dbReference type="EMBL" id="MEL1244837.1"/>
    </source>
</evidence>
<dbReference type="Pfam" id="PF00633">
    <property type="entry name" value="HHH"/>
    <property type="match status" value="1"/>
</dbReference>
<comment type="catalytic activity">
    <reaction evidence="1 14">
        <text>Hydrolyzes free adenine bases from 7,8-dihydro-8-oxoguanine:adenine mismatched double-stranded DNA, leaving an apurinic site.</text>
        <dbReference type="EC" id="3.2.2.31"/>
    </reaction>
</comment>
<comment type="cofactor">
    <cofactor evidence="14">
        <name>[4Fe-4S] cluster</name>
        <dbReference type="ChEBI" id="CHEBI:49883"/>
    </cofactor>
    <text evidence="14">Binds 1 [4Fe-4S] cluster.</text>
</comment>
<dbReference type="PANTHER" id="PTHR42944:SF1">
    <property type="entry name" value="ADENINE DNA GLYCOSYLASE"/>
    <property type="match status" value="1"/>
</dbReference>
<evidence type="ECO:0000313" key="17">
    <source>
        <dbReference type="Proteomes" id="UP001464555"/>
    </source>
</evidence>
<keyword evidence="7" id="KW-0479">Metal-binding</keyword>
<dbReference type="CDD" id="cd03431">
    <property type="entry name" value="NUDIX_DNA_Glycosylase_C-MutY"/>
    <property type="match status" value="1"/>
</dbReference>
<dbReference type="RefSeq" id="WP_341697229.1">
    <property type="nucleotide sequence ID" value="NZ_JBBYHR010000005.1"/>
</dbReference>
<keyword evidence="8 14" id="KW-0227">DNA damage</keyword>
<protein>
    <recommendedName>
        <fullName evidence="5 14">Adenine DNA glycosylase</fullName>
        <ecNumber evidence="4 14">3.2.2.31</ecNumber>
    </recommendedName>
</protein>
<keyword evidence="10 14" id="KW-0408">Iron</keyword>
<evidence type="ECO:0000256" key="5">
    <source>
        <dbReference type="ARBA" id="ARBA00022023"/>
    </source>
</evidence>
<evidence type="ECO:0000256" key="2">
    <source>
        <dbReference type="ARBA" id="ARBA00002933"/>
    </source>
</evidence>
<evidence type="ECO:0000256" key="11">
    <source>
        <dbReference type="ARBA" id="ARBA00023014"/>
    </source>
</evidence>
<reference evidence="16 17" key="1">
    <citation type="submission" date="2024-04" db="EMBL/GenBank/DDBJ databases">
        <title>Flavobacterium sp. DGU11 16S ribosomal RNA gene Genome sequencing and assembly.</title>
        <authorList>
            <person name="Park S."/>
        </authorList>
    </citation>
    <scope>NUCLEOTIDE SEQUENCE [LARGE SCALE GENOMIC DNA]</scope>
    <source>
        <strain evidence="16 17">DGU11</strain>
    </source>
</reference>
<dbReference type="Pfam" id="PF14815">
    <property type="entry name" value="NUDIX_4"/>
    <property type="match status" value="1"/>
</dbReference>
<accession>A0ABU9HZ39</accession>
<dbReference type="NCBIfam" id="TIGR01084">
    <property type="entry name" value="mutY"/>
    <property type="match status" value="1"/>
</dbReference>
<evidence type="ECO:0000256" key="6">
    <source>
        <dbReference type="ARBA" id="ARBA00022485"/>
    </source>
</evidence>
<dbReference type="EC" id="3.2.2.31" evidence="4 14"/>
<dbReference type="CDD" id="cd00056">
    <property type="entry name" value="ENDO3c"/>
    <property type="match status" value="1"/>
</dbReference>
<evidence type="ECO:0000256" key="14">
    <source>
        <dbReference type="RuleBase" id="RU365096"/>
    </source>
</evidence>
<dbReference type="Gene3D" id="1.10.340.30">
    <property type="entry name" value="Hypothetical protein, domain 2"/>
    <property type="match status" value="1"/>
</dbReference>
<evidence type="ECO:0000256" key="3">
    <source>
        <dbReference type="ARBA" id="ARBA00008343"/>
    </source>
</evidence>
<organism evidence="16 17">
    <name type="scientific">Flavobacterium arundinis</name>
    <dbReference type="NCBI Taxonomy" id="3139143"/>
    <lineage>
        <taxon>Bacteria</taxon>
        <taxon>Pseudomonadati</taxon>
        <taxon>Bacteroidota</taxon>
        <taxon>Flavobacteriia</taxon>
        <taxon>Flavobacteriales</taxon>
        <taxon>Flavobacteriaceae</taxon>
        <taxon>Flavobacterium</taxon>
    </lineage>
</organism>
<gene>
    <name evidence="16" type="primary">mutY</name>
    <name evidence="16" type="ORF">AAEO56_11235</name>
</gene>
<sequence length="379" mass="42935">MEFSKSLIQWYLQNKRDLPWRKTIAPYQIWLSEIMLQQTRVAQGTPYFLKFIEAFPTVNDMAAAPEEQVLKLWQGLGYYSRARNLHATAKQVAFEMGGEFPDSYQGLLQLKGVGDYTAAAIASIAYGEPVPVVDGNVYRVLARYFGIETDISSSGAKKQFTEVAATLLPKGRASEFNQAMMEFGALQCVPKNPDCSICIFNAECAAFLTGRVNQLPVKLKKTKVTNRFFNYLIIKDAAGHTVVNKRTAKGIWHNLYEFPLIETEGEVSEEKMSEIIMRYFNEPTRPSGTPPEEGKATHAERAVGFTPKRITLLHPERILHKLSHQHLSIRFWEVEAGVALDKAISRGEAMKYPFPIVIYNFMERYWALNANDLFSANLD</sequence>
<dbReference type="SUPFAM" id="SSF48150">
    <property type="entry name" value="DNA-glycosylase"/>
    <property type="match status" value="1"/>
</dbReference>
<dbReference type="InterPro" id="IPR005760">
    <property type="entry name" value="A/G_AdeGlyc_MutY"/>
</dbReference>
<keyword evidence="12" id="KW-0234">DNA repair</keyword>
<dbReference type="InterPro" id="IPR011257">
    <property type="entry name" value="DNA_glycosylase"/>
</dbReference>
<dbReference type="Gene3D" id="1.10.1670.10">
    <property type="entry name" value="Helix-hairpin-Helix base-excision DNA repair enzymes (C-terminal)"/>
    <property type="match status" value="1"/>
</dbReference>
<dbReference type="Proteomes" id="UP001464555">
    <property type="component" value="Unassembled WGS sequence"/>
</dbReference>
<evidence type="ECO:0000256" key="4">
    <source>
        <dbReference type="ARBA" id="ARBA00012045"/>
    </source>
</evidence>
<keyword evidence="11" id="KW-0411">Iron-sulfur</keyword>
<evidence type="ECO:0000256" key="8">
    <source>
        <dbReference type="ARBA" id="ARBA00022763"/>
    </source>
</evidence>
<dbReference type="InterPro" id="IPR003265">
    <property type="entry name" value="HhH-GPD_domain"/>
</dbReference>
<dbReference type="EMBL" id="JBBYHR010000005">
    <property type="protein sequence ID" value="MEL1244837.1"/>
    <property type="molecule type" value="Genomic_DNA"/>
</dbReference>
<dbReference type="Pfam" id="PF00730">
    <property type="entry name" value="HhH-GPD"/>
    <property type="match status" value="1"/>
</dbReference>
<feature type="domain" description="HhH-GPD" evidence="15">
    <location>
        <begin position="35"/>
        <end position="186"/>
    </location>
</feature>
<evidence type="ECO:0000256" key="1">
    <source>
        <dbReference type="ARBA" id="ARBA00000843"/>
    </source>
</evidence>
<dbReference type="InterPro" id="IPR015797">
    <property type="entry name" value="NUDIX_hydrolase-like_dom_sf"/>
</dbReference>
<proteinExistence type="inferred from homology"/>
<comment type="similarity">
    <text evidence="3 14">Belongs to the Nth/MutY family.</text>
</comment>
<dbReference type="InterPro" id="IPR029119">
    <property type="entry name" value="MutY_C"/>
</dbReference>
<name>A0ABU9HZ39_9FLAO</name>
<evidence type="ECO:0000256" key="7">
    <source>
        <dbReference type="ARBA" id="ARBA00022723"/>
    </source>
</evidence>
<evidence type="ECO:0000256" key="10">
    <source>
        <dbReference type="ARBA" id="ARBA00023004"/>
    </source>
</evidence>
<comment type="function">
    <text evidence="2">Adenine glycosylase active on G-A mispairs. MutY also corrects error-prone DNA synthesis past GO lesions which are due to the oxidatively damaged form of guanine: 7,8-dihydro-8-oxoguanine (8-oxo-dGTP).</text>
</comment>
<keyword evidence="6" id="KW-0004">4Fe-4S</keyword>
<dbReference type="SUPFAM" id="SSF55811">
    <property type="entry name" value="Nudix"/>
    <property type="match status" value="1"/>
</dbReference>
<evidence type="ECO:0000256" key="12">
    <source>
        <dbReference type="ARBA" id="ARBA00023204"/>
    </source>
</evidence>
<evidence type="ECO:0000259" key="15">
    <source>
        <dbReference type="SMART" id="SM00478"/>
    </source>
</evidence>
<evidence type="ECO:0000256" key="13">
    <source>
        <dbReference type="ARBA" id="ARBA00023295"/>
    </source>
</evidence>
<dbReference type="Gene3D" id="3.90.79.10">
    <property type="entry name" value="Nucleoside Triphosphate Pyrophosphohydrolase"/>
    <property type="match status" value="1"/>
</dbReference>
<dbReference type="InterPro" id="IPR023170">
    <property type="entry name" value="HhH_base_excis_C"/>
</dbReference>
<dbReference type="PANTHER" id="PTHR42944">
    <property type="entry name" value="ADENINE DNA GLYCOSYLASE"/>
    <property type="match status" value="1"/>
</dbReference>
<dbReference type="InterPro" id="IPR000445">
    <property type="entry name" value="HhH_motif"/>
</dbReference>
<comment type="caution">
    <text evidence="16">The sequence shown here is derived from an EMBL/GenBank/DDBJ whole genome shotgun (WGS) entry which is preliminary data.</text>
</comment>
<keyword evidence="13 14" id="KW-0326">Glycosidase</keyword>
<dbReference type="InterPro" id="IPR044298">
    <property type="entry name" value="MIG/MutY"/>
</dbReference>
<evidence type="ECO:0000256" key="9">
    <source>
        <dbReference type="ARBA" id="ARBA00022801"/>
    </source>
</evidence>
<keyword evidence="17" id="KW-1185">Reference proteome</keyword>
<dbReference type="SMART" id="SM00478">
    <property type="entry name" value="ENDO3c"/>
    <property type="match status" value="1"/>
</dbReference>